<name>A0AAD7I4H4_9AGAR</name>
<sequence length="238" mass="26299">MQQRKGKTKKEGNGARTFTLMARGSAGVPGKEGNADEVCRADDTDEEESAMEEDLHATRAQKGRGAEVAAAQSQRAQLPISLAPSKKDTKTAKEKDTYVLIPEVSVTVSQRHYPPQFKTTKETRSTKVEGKDPAKTTAADEGLKRTPAQHREGGRIGRFPLALQIPRYIRIAVTFAFREEVAEVAEAERWTWSKQGRMPWDSRSVGLCSGLDYARGLRSSLPEADGNQSRRKLSRAQD</sequence>
<accession>A0AAD7I4H4</accession>
<gene>
    <name evidence="2" type="ORF">B0H16DRAFT_1467436</name>
</gene>
<reference evidence="2" key="1">
    <citation type="submission" date="2023-03" db="EMBL/GenBank/DDBJ databases">
        <title>Massive genome expansion in bonnet fungi (Mycena s.s.) driven by repeated elements and novel gene families across ecological guilds.</title>
        <authorList>
            <consortium name="Lawrence Berkeley National Laboratory"/>
            <person name="Harder C.B."/>
            <person name="Miyauchi S."/>
            <person name="Viragh M."/>
            <person name="Kuo A."/>
            <person name="Thoen E."/>
            <person name="Andreopoulos B."/>
            <person name="Lu D."/>
            <person name="Skrede I."/>
            <person name="Drula E."/>
            <person name="Henrissat B."/>
            <person name="Morin E."/>
            <person name="Kohler A."/>
            <person name="Barry K."/>
            <person name="LaButti K."/>
            <person name="Morin E."/>
            <person name="Salamov A."/>
            <person name="Lipzen A."/>
            <person name="Mereny Z."/>
            <person name="Hegedus B."/>
            <person name="Baldrian P."/>
            <person name="Stursova M."/>
            <person name="Weitz H."/>
            <person name="Taylor A."/>
            <person name="Grigoriev I.V."/>
            <person name="Nagy L.G."/>
            <person name="Martin F."/>
            <person name="Kauserud H."/>
        </authorList>
    </citation>
    <scope>NUCLEOTIDE SEQUENCE</scope>
    <source>
        <strain evidence="2">CBHHK182m</strain>
    </source>
</reference>
<feature type="compositionally biased region" description="Basic and acidic residues" evidence="1">
    <location>
        <begin position="33"/>
        <end position="42"/>
    </location>
</feature>
<feature type="compositionally biased region" description="Basic and acidic residues" evidence="1">
    <location>
        <begin position="85"/>
        <end position="94"/>
    </location>
</feature>
<comment type="caution">
    <text evidence="2">The sequence shown here is derived from an EMBL/GenBank/DDBJ whole genome shotgun (WGS) entry which is preliminary data.</text>
</comment>
<evidence type="ECO:0000256" key="1">
    <source>
        <dbReference type="SAM" id="MobiDB-lite"/>
    </source>
</evidence>
<evidence type="ECO:0000313" key="2">
    <source>
        <dbReference type="EMBL" id="KAJ7734887.1"/>
    </source>
</evidence>
<dbReference type="EMBL" id="JARKIB010000130">
    <property type="protein sequence ID" value="KAJ7734887.1"/>
    <property type="molecule type" value="Genomic_DNA"/>
</dbReference>
<feature type="compositionally biased region" description="Acidic residues" evidence="1">
    <location>
        <begin position="43"/>
        <end position="52"/>
    </location>
</feature>
<feature type="region of interest" description="Disordered" evidence="1">
    <location>
        <begin position="120"/>
        <end position="142"/>
    </location>
</feature>
<feature type="compositionally biased region" description="Basic residues" evidence="1">
    <location>
        <begin position="229"/>
        <end position="238"/>
    </location>
</feature>
<dbReference type="AlphaFoldDB" id="A0AAD7I4H4"/>
<protein>
    <submittedName>
        <fullName evidence="2">Uncharacterized protein</fullName>
    </submittedName>
</protein>
<evidence type="ECO:0000313" key="3">
    <source>
        <dbReference type="Proteomes" id="UP001215598"/>
    </source>
</evidence>
<proteinExistence type="predicted"/>
<feature type="region of interest" description="Disordered" evidence="1">
    <location>
        <begin position="1"/>
        <end position="94"/>
    </location>
</feature>
<keyword evidence="3" id="KW-1185">Reference proteome</keyword>
<feature type="region of interest" description="Disordered" evidence="1">
    <location>
        <begin position="218"/>
        <end position="238"/>
    </location>
</feature>
<feature type="compositionally biased region" description="Basic and acidic residues" evidence="1">
    <location>
        <begin position="120"/>
        <end position="134"/>
    </location>
</feature>
<dbReference type="Proteomes" id="UP001215598">
    <property type="component" value="Unassembled WGS sequence"/>
</dbReference>
<organism evidence="2 3">
    <name type="scientific">Mycena metata</name>
    <dbReference type="NCBI Taxonomy" id="1033252"/>
    <lineage>
        <taxon>Eukaryota</taxon>
        <taxon>Fungi</taxon>
        <taxon>Dikarya</taxon>
        <taxon>Basidiomycota</taxon>
        <taxon>Agaricomycotina</taxon>
        <taxon>Agaricomycetes</taxon>
        <taxon>Agaricomycetidae</taxon>
        <taxon>Agaricales</taxon>
        <taxon>Marasmiineae</taxon>
        <taxon>Mycenaceae</taxon>
        <taxon>Mycena</taxon>
    </lineage>
</organism>